<keyword evidence="4" id="KW-1185">Reference proteome</keyword>
<keyword evidence="1 3" id="KW-0378">Hydrolase</keyword>
<dbReference type="SUPFAM" id="SSF53474">
    <property type="entry name" value="alpha/beta-Hydrolases"/>
    <property type="match status" value="1"/>
</dbReference>
<dbReference type="Pfam" id="PF12697">
    <property type="entry name" value="Abhydrolase_6"/>
    <property type="match status" value="1"/>
</dbReference>
<dbReference type="RefSeq" id="WP_196205571.1">
    <property type="nucleotide sequence ID" value="NZ_JADPUN010000316.1"/>
</dbReference>
<evidence type="ECO:0000313" key="3">
    <source>
        <dbReference type="EMBL" id="MBF9134079.1"/>
    </source>
</evidence>
<organism evidence="3 4">
    <name type="scientific">Plantactinospora alkalitolerans</name>
    <dbReference type="NCBI Taxonomy" id="2789879"/>
    <lineage>
        <taxon>Bacteria</taxon>
        <taxon>Bacillati</taxon>
        <taxon>Actinomycetota</taxon>
        <taxon>Actinomycetes</taxon>
        <taxon>Micromonosporales</taxon>
        <taxon>Micromonosporaceae</taxon>
        <taxon>Plantactinospora</taxon>
    </lineage>
</organism>
<accession>A0ABS0H7F7</accession>
<reference evidence="3 4" key="1">
    <citation type="submission" date="2020-11" db="EMBL/GenBank/DDBJ databases">
        <title>A novel isolate from a Black sea contaminated sediment with potential to produce alkanes: Plantactinospora alkalitolerans sp. nov.</title>
        <authorList>
            <person name="Carro L."/>
            <person name="Veyisoglu A."/>
            <person name="Guven K."/>
            <person name="Schumann P."/>
            <person name="Klenk H.-P."/>
            <person name="Sahin N."/>
        </authorList>
    </citation>
    <scope>NUCLEOTIDE SEQUENCE [LARGE SCALE GENOMIC DNA]</scope>
    <source>
        <strain evidence="3 4">S1510</strain>
    </source>
</reference>
<feature type="domain" description="AB hydrolase-1" evidence="2">
    <location>
        <begin position="30"/>
        <end position="269"/>
    </location>
</feature>
<evidence type="ECO:0000259" key="2">
    <source>
        <dbReference type="Pfam" id="PF12697"/>
    </source>
</evidence>
<evidence type="ECO:0000313" key="4">
    <source>
        <dbReference type="Proteomes" id="UP000638560"/>
    </source>
</evidence>
<dbReference type="Gene3D" id="3.40.50.1820">
    <property type="entry name" value="alpha/beta hydrolase"/>
    <property type="match status" value="1"/>
</dbReference>
<dbReference type="PANTHER" id="PTHR43798:SF31">
    <property type="entry name" value="AB HYDROLASE SUPERFAMILY PROTEIN YCLE"/>
    <property type="match status" value="1"/>
</dbReference>
<proteinExistence type="predicted"/>
<dbReference type="InterPro" id="IPR050266">
    <property type="entry name" value="AB_hydrolase_sf"/>
</dbReference>
<dbReference type="InterPro" id="IPR029058">
    <property type="entry name" value="AB_hydrolase_fold"/>
</dbReference>
<dbReference type="PANTHER" id="PTHR43798">
    <property type="entry name" value="MONOACYLGLYCEROL LIPASE"/>
    <property type="match status" value="1"/>
</dbReference>
<gene>
    <name evidence="3" type="ORF">I0C86_34845</name>
</gene>
<dbReference type="InterPro" id="IPR000073">
    <property type="entry name" value="AB_hydrolase_1"/>
</dbReference>
<protein>
    <submittedName>
        <fullName evidence="3">Alpha/beta hydrolase</fullName>
    </submittedName>
</protein>
<dbReference type="EMBL" id="JADPUN010000316">
    <property type="protein sequence ID" value="MBF9134079.1"/>
    <property type="molecule type" value="Genomic_DNA"/>
</dbReference>
<evidence type="ECO:0000256" key="1">
    <source>
        <dbReference type="ARBA" id="ARBA00022801"/>
    </source>
</evidence>
<name>A0ABS0H7F7_9ACTN</name>
<dbReference type="Proteomes" id="UP000638560">
    <property type="component" value="Unassembled WGS sequence"/>
</dbReference>
<sequence>MNSHESHDQYVSSRDGTRLVLRRVGSGDPVVLVHGSGGGLRSWGTVADQLASDHEVWIPARRGYGPSDVPPGPKSFKDETADLIAVIEAARKSSGRPVHLVGASYGATVSLHTVSAESRQVRSLALFEPPLFAAGPEIVPMLDRYRAAFERDDARGRSAALNDVTRVPAEVVAAFAAAAGDRTLDPVEERRSAIGWLHDLEALAEDSTDIARWSSVTVPTLLMQGADTWEPMPSTMNALATTLPGARRIIWQGQSHFVTMTAPTLVVDALRGFFAEVPA</sequence>
<comment type="caution">
    <text evidence="3">The sequence shown here is derived from an EMBL/GenBank/DDBJ whole genome shotgun (WGS) entry which is preliminary data.</text>
</comment>
<dbReference type="GO" id="GO:0016787">
    <property type="term" value="F:hydrolase activity"/>
    <property type="evidence" value="ECO:0007669"/>
    <property type="project" value="UniProtKB-KW"/>
</dbReference>